<organism evidence="1 2">
    <name type="scientific">Rhizobium esperanzae</name>
    <dbReference type="NCBI Taxonomy" id="1967781"/>
    <lineage>
        <taxon>Bacteria</taxon>
        <taxon>Pseudomonadati</taxon>
        <taxon>Pseudomonadota</taxon>
        <taxon>Alphaproteobacteria</taxon>
        <taxon>Hyphomicrobiales</taxon>
        <taxon>Rhizobiaceae</taxon>
        <taxon>Rhizobium/Agrobacterium group</taxon>
        <taxon>Rhizobium</taxon>
    </lineage>
</organism>
<reference evidence="1 2" key="1">
    <citation type="submission" date="2020-08" db="EMBL/GenBank/DDBJ databases">
        <title>Genomic Encyclopedia of Type Strains, Phase IV (KMG-V): Genome sequencing to study the core and pangenomes of soil and plant-associated prokaryotes.</title>
        <authorList>
            <person name="Whitman W."/>
        </authorList>
    </citation>
    <scope>NUCLEOTIDE SEQUENCE [LARGE SCALE GENOMIC DNA]</scope>
    <source>
        <strain evidence="1 2">SEMIA 414</strain>
    </source>
</reference>
<dbReference type="RefSeq" id="WP_184499160.1">
    <property type="nucleotide sequence ID" value="NZ_JACIHI010000004.1"/>
</dbReference>
<sequence>MRRLFGGDPVKRGEVPVKLADLENPPKQLMAGGRDAISAMVPVLEQRLTELHAYEELSKSTDGSF</sequence>
<evidence type="ECO:0000313" key="2">
    <source>
        <dbReference type="Proteomes" id="UP000533724"/>
    </source>
</evidence>
<comment type="caution">
    <text evidence="1">The sequence shown here is derived from an EMBL/GenBank/DDBJ whole genome shotgun (WGS) entry which is preliminary data.</text>
</comment>
<gene>
    <name evidence="1" type="ORF">GGE15_002020</name>
</gene>
<dbReference type="AlphaFoldDB" id="A0A7W6UID0"/>
<dbReference type="EMBL" id="JACIHI010000004">
    <property type="protein sequence ID" value="MBB4438763.1"/>
    <property type="molecule type" value="Genomic_DNA"/>
</dbReference>
<name>A0A7W6UID0_9HYPH</name>
<dbReference type="Proteomes" id="UP000533724">
    <property type="component" value="Unassembled WGS sequence"/>
</dbReference>
<proteinExistence type="predicted"/>
<accession>A0A7W6UID0</accession>
<protein>
    <submittedName>
        <fullName evidence="1">Uncharacterized protein</fullName>
    </submittedName>
</protein>
<evidence type="ECO:0000313" key="1">
    <source>
        <dbReference type="EMBL" id="MBB4438763.1"/>
    </source>
</evidence>